<proteinExistence type="inferred from homology"/>
<evidence type="ECO:0000313" key="5">
    <source>
        <dbReference type="Proteomes" id="UP001597101"/>
    </source>
</evidence>
<dbReference type="InterPro" id="IPR026040">
    <property type="entry name" value="HyI-like"/>
</dbReference>
<dbReference type="PANTHER" id="PTHR43489:SF6">
    <property type="entry name" value="HYDROXYPYRUVATE ISOMERASE-RELATED"/>
    <property type="match status" value="1"/>
</dbReference>
<keyword evidence="1 2" id="KW-0413">Isomerase</keyword>
<protein>
    <submittedName>
        <fullName evidence="4">Hydroxypyruvate isomerase family protein</fullName>
    </submittedName>
</protein>
<dbReference type="Gene3D" id="3.20.20.150">
    <property type="entry name" value="Divalent-metal-dependent TIM barrel enzymes"/>
    <property type="match status" value="1"/>
</dbReference>
<comment type="caution">
    <text evidence="4">The sequence shown here is derived from an EMBL/GenBank/DDBJ whole genome shotgun (WGS) entry which is preliminary data.</text>
</comment>
<comment type="similarity">
    <text evidence="2">Belongs to the hyi family.</text>
</comment>
<evidence type="ECO:0000313" key="4">
    <source>
        <dbReference type="EMBL" id="MFD0915226.1"/>
    </source>
</evidence>
<dbReference type="RefSeq" id="WP_377211076.1">
    <property type="nucleotide sequence ID" value="NZ_JBHTJV010000002.1"/>
</dbReference>
<name>A0ABW3F9U4_9HYPH</name>
<keyword evidence="5" id="KW-1185">Reference proteome</keyword>
<evidence type="ECO:0000256" key="2">
    <source>
        <dbReference type="PIRNR" id="PIRNR006241"/>
    </source>
</evidence>
<accession>A0ABW3F9U4</accession>
<dbReference type="InterPro" id="IPR013022">
    <property type="entry name" value="Xyl_isomerase-like_TIM-brl"/>
</dbReference>
<dbReference type="PANTHER" id="PTHR43489">
    <property type="entry name" value="ISOMERASE"/>
    <property type="match status" value="1"/>
</dbReference>
<dbReference type="EMBL" id="JBHTJV010000002">
    <property type="protein sequence ID" value="MFD0915226.1"/>
    <property type="molecule type" value="Genomic_DNA"/>
</dbReference>
<dbReference type="GO" id="GO:0016853">
    <property type="term" value="F:isomerase activity"/>
    <property type="evidence" value="ECO:0007669"/>
    <property type="project" value="UniProtKB-KW"/>
</dbReference>
<feature type="domain" description="Xylose isomerase-like TIM barrel" evidence="3">
    <location>
        <begin position="24"/>
        <end position="253"/>
    </location>
</feature>
<dbReference type="Proteomes" id="UP001597101">
    <property type="component" value="Unassembled WGS sequence"/>
</dbReference>
<organism evidence="4 5">
    <name type="scientific">Pseudahrensia aquimaris</name>
    <dbReference type="NCBI Taxonomy" id="744461"/>
    <lineage>
        <taxon>Bacteria</taxon>
        <taxon>Pseudomonadati</taxon>
        <taxon>Pseudomonadota</taxon>
        <taxon>Alphaproteobacteria</taxon>
        <taxon>Hyphomicrobiales</taxon>
        <taxon>Ahrensiaceae</taxon>
        <taxon>Pseudahrensia</taxon>
    </lineage>
</organism>
<sequence length="254" mass="28058">MIQFSANLGFLWTDRSLPEAIACAKRAGFAAVECHWPYDTPSEEVAQALRETGLPMLGLNTLRGDVEAGDNGVAALPGREADARRFIEQAVEYATAIDCSNIHVMAGFTDKGAAAREAFIENLTYACDLARQHNKTILIEPLNWYDVPGYHLQTVEEAQTVLREVDAANLKIMFDCYHMQIMGGDLLRRFKAAEQDVGHVQFAAVPDRGEPDSGEVNYSWLLREIAAAGFAKPFGAEYKPRLSTEEGLGWLAKF</sequence>
<gene>
    <name evidence="4" type="ORF">ACFQ14_02280</name>
</gene>
<evidence type="ECO:0000256" key="1">
    <source>
        <dbReference type="ARBA" id="ARBA00023235"/>
    </source>
</evidence>
<reference evidence="5" key="1">
    <citation type="journal article" date="2019" name="Int. J. Syst. Evol. Microbiol.">
        <title>The Global Catalogue of Microorganisms (GCM) 10K type strain sequencing project: providing services to taxonomists for standard genome sequencing and annotation.</title>
        <authorList>
            <consortium name="The Broad Institute Genomics Platform"/>
            <consortium name="The Broad Institute Genome Sequencing Center for Infectious Disease"/>
            <person name="Wu L."/>
            <person name="Ma J."/>
        </authorList>
    </citation>
    <scope>NUCLEOTIDE SEQUENCE [LARGE SCALE GENOMIC DNA]</scope>
    <source>
        <strain evidence="5">CCUG 60023</strain>
    </source>
</reference>
<dbReference type="InterPro" id="IPR036237">
    <property type="entry name" value="Xyl_isomerase-like_sf"/>
</dbReference>
<dbReference type="PIRSF" id="PIRSF006241">
    <property type="entry name" value="HyI"/>
    <property type="match status" value="1"/>
</dbReference>
<dbReference type="Pfam" id="PF01261">
    <property type="entry name" value="AP_endonuc_2"/>
    <property type="match status" value="1"/>
</dbReference>
<dbReference type="SUPFAM" id="SSF51658">
    <property type="entry name" value="Xylose isomerase-like"/>
    <property type="match status" value="1"/>
</dbReference>
<evidence type="ECO:0000259" key="3">
    <source>
        <dbReference type="Pfam" id="PF01261"/>
    </source>
</evidence>
<dbReference type="InterPro" id="IPR050417">
    <property type="entry name" value="Sugar_Epim/Isomerase"/>
</dbReference>